<proteinExistence type="predicted"/>
<dbReference type="CTD" id="9947402"/>
<dbReference type="GeneID" id="9947402"/>
<dbReference type="EMBL" id="JH712073">
    <property type="protein sequence ID" value="EFO18534.1"/>
    <property type="molecule type" value="Genomic_DNA"/>
</dbReference>
<sequence length="119" mass="13369">MERGIPALLRANRKTSTNTAVIDRFTCTRENYGTITSSHCATPLIVCSQLTITVLPQHRHLKISKRQTRFSLYRTFPGNTIPYGQTRISCSSNIESNNAAMDVQLECLISQIDVIHCKT</sequence>
<gene>
    <name evidence="1" type="ORF">LOAG_09960</name>
</gene>
<dbReference type="KEGG" id="loa:LOAG_09960"/>
<dbReference type="InParanoid" id="A0A1S0TSD5"/>
<evidence type="ECO:0000313" key="1">
    <source>
        <dbReference type="EMBL" id="EFO18534.1"/>
    </source>
</evidence>
<dbReference type="AlphaFoldDB" id="A0A1S0TSD5"/>
<accession>A0A1S0TSD5</accession>
<name>A0A1S0TSD5_LOALO</name>
<dbReference type="RefSeq" id="XP_003145536.1">
    <property type="nucleotide sequence ID" value="XM_003145488.1"/>
</dbReference>
<organism evidence="1">
    <name type="scientific">Loa loa</name>
    <name type="common">Eye worm</name>
    <name type="synonym">Filaria loa</name>
    <dbReference type="NCBI Taxonomy" id="7209"/>
    <lineage>
        <taxon>Eukaryota</taxon>
        <taxon>Metazoa</taxon>
        <taxon>Ecdysozoa</taxon>
        <taxon>Nematoda</taxon>
        <taxon>Chromadorea</taxon>
        <taxon>Rhabditida</taxon>
        <taxon>Spirurina</taxon>
        <taxon>Spiruromorpha</taxon>
        <taxon>Filarioidea</taxon>
        <taxon>Onchocercidae</taxon>
        <taxon>Loa</taxon>
    </lineage>
</organism>
<protein>
    <submittedName>
        <fullName evidence="1">Uncharacterized protein</fullName>
    </submittedName>
</protein>
<reference evidence="1" key="1">
    <citation type="submission" date="2012-04" db="EMBL/GenBank/DDBJ databases">
        <title>The Genome Sequence of Loa loa.</title>
        <authorList>
            <consortium name="The Broad Institute Genome Sequencing Platform"/>
            <consortium name="Broad Institute Genome Sequencing Center for Infectious Disease"/>
            <person name="Nutman T.B."/>
            <person name="Fink D.L."/>
            <person name="Russ C."/>
            <person name="Young S."/>
            <person name="Zeng Q."/>
            <person name="Gargeya S."/>
            <person name="Alvarado L."/>
            <person name="Berlin A."/>
            <person name="Chapman S.B."/>
            <person name="Chen Z."/>
            <person name="Freedman E."/>
            <person name="Gellesch M."/>
            <person name="Goldberg J."/>
            <person name="Griggs A."/>
            <person name="Gujja S."/>
            <person name="Heilman E.R."/>
            <person name="Heiman D."/>
            <person name="Howarth C."/>
            <person name="Mehta T."/>
            <person name="Neiman D."/>
            <person name="Pearson M."/>
            <person name="Roberts A."/>
            <person name="Saif S."/>
            <person name="Shea T."/>
            <person name="Shenoy N."/>
            <person name="Sisk P."/>
            <person name="Stolte C."/>
            <person name="Sykes S."/>
            <person name="White J."/>
            <person name="Yandava C."/>
            <person name="Haas B."/>
            <person name="Henn M.R."/>
            <person name="Nusbaum C."/>
            <person name="Birren B."/>
        </authorList>
    </citation>
    <scope>NUCLEOTIDE SEQUENCE [LARGE SCALE GENOMIC DNA]</scope>
</reference>